<dbReference type="Proteomes" id="UP000176593">
    <property type="component" value="Unassembled WGS sequence"/>
</dbReference>
<dbReference type="AlphaFoldDB" id="A0A1F7V935"/>
<evidence type="ECO:0000259" key="1">
    <source>
        <dbReference type="Pfam" id="PF13524"/>
    </source>
</evidence>
<feature type="domain" description="Spore protein YkvP/CgeB glycosyl transferase-like" evidence="1">
    <location>
        <begin position="180"/>
        <end position="234"/>
    </location>
</feature>
<feature type="domain" description="Spore protein YkvP/CgeB glycosyl transferase-like" evidence="1">
    <location>
        <begin position="265"/>
        <end position="350"/>
    </location>
</feature>
<protein>
    <recommendedName>
        <fullName evidence="1">Spore protein YkvP/CgeB glycosyl transferase-like domain-containing protein</fullName>
    </recommendedName>
</protein>
<dbReference type="EMBL" id="MGEQ01000003">
    <property type="protein sequence ID" value="OGL87036.1"/>
    <property type="molecule type" value="Genomic_DNA"/>
</dbReference>
<proteinExistence type="predicted"/>
<evidence type="ECO:0000313" key="2">
    <source>
        <dbReference type="EMBL" id="OGL87036.1"/>
    </source>
</evidence>
<gene>
    <name evidence="2" type="ORF">A3I41_03755</name>
</gene>
<dbReference type="Pfam" id="PF13524">
    <property type="entry name" value="Glyco_trans_1_2"/>
    <property type="match status" value="2"/>
</dbReference>
<accession>A0A1F7V935</accession>
<reference evidence="2 3" key="1">
    <citation type="journal article" date="2016" name="Nat. Commun.">
        <title>Thousands of microbial genomes shed light on interconnected biogeochemical processes in an aquifer system.</title>
        <authorList>
            <person name="Anantharaman K."/>
            <person name="Brown C.T."/>
            <person name="Hug L.A."/>
            <person name="Sharon I."/>
            <person name="Castelle C.J."/>
            <person name="Probst A.J."/>
            <person name="Thomas B.C."/>
            <person name="Singh A."/>
            <person name="Wilkins M.J."/>
            <person name="Karaoz U."/>
            <person name="Brodie E.L."/>
            <person name="Williams K.H."/>
            <person name="Hubbard S.S."/>
            <person name="Banfield J.F."/>
        </authorList>
    </citation>
    <scope>NUCLEOTIDE SEQUENCE [LARGE SCALE GENOMIC DNA]</scope>
</reference>
<dbReference type="InterPro" id="IPR055259">
    <property type="entry name" value="YkvP/CgeB_Glyco_trans-like"/>
</dbReference>
<sequence>MKILYTALKYDYGDPARGYSFEHYNFYDALIKMEGGKHEILYFPFDEIGASLGREGLNKKMLEVVRSEKPDLCFFFLFEHEFDFETINEITQNSGSKTFAWFSDDQWRFQNYSKHYAPCFHWISTTDKRAVEKYRKIGVYNVIKSQWACNHYLYHPKDRVNIGQPVRNEITFVGQPHGNRKQVIRALEKRHLPVVCYGNGWPQGRISQEEMIEVFECSKINLNLTKASAVRRMPNFVYVFLHKENGVIKLRSWKKIWEDLRFSFRKTQEQIKGRNFEVPGCGGFLLTGYAEDLEKYYVEGKEVVVFRGIKDLAKKAYYYSTHEEERKQIARAGFERTVKDHTYEKRFQEIFHIMGLE</sequence>
<organism evidence="2 3">
    <name type="scientific">Candidatus Uhrbacteria bacterium RIFCSPLOWO2_02_FULL_48_18</name>
    <dbReference type="NCBI Taxonomy" id="1802408"/>
    <lineage>
        <taxon>Bacteria</taxon>
        <taxon>Candidatus Uhriibacteriota</taxon>
    </lineage>
</organism>
<name>A0A1F7V935_9BACT</name>
<evidence type="ECO:0000313" key="3">
    <source>
        <dbReference type="Proteomes" id="UP000176593"/>
    </source>
</evidence>
<comment type="caution">
    <text evidence="2">The sequence shown here is derived from an EMBL/GenBank/DDBJ whole genome shotgun (WGS) entry which is preliminary data.</text>
</comment>